<organism evidence="1 2">
    <name type="scientific">Aequoribacter fuscus</name>
    <dbReference type="NCBI Taxonomy" id="2518989"/>
    <lineage>
        <taxon>Bacteria</taxon>
        <taxon>Pseudomonadati</taxon>
        <taxon>Pseudomonadota</taxon>
        <taxon>Gammaproteobacteria</taxon>
        <taxon>Cellvibrionales</taxon>
        <taxon>Halieaceae</taxon>
        <taxon>Aequoribacter</taxon>
    </lineage>
</organism>
<evidence type="ECO:0000313" key="2">
    <source>
        <dbReference type="Proteomes" id="UP000005615"/>
    </source>
</evidence>
<accession>F3L586</accession>
<reference evidence="1 2" key="1">
    <citation type="journal article" date="2011" name="J. Bacteriol.">
        <title>Genome sequence of strain IMCC3088, a proteorhodopsin-containing marine bacterium belonging to the OM60/NOR5 clade.</title>
        <authorList>
            <person name="Jang Y."/>
            <person name="Oh H.M."/>
            <person name="Kang I."/>
            <person name="Lee K."/>
            <person name="Yang S.J."/>
            <person name="Cho J.C."/>
        </authorList>
    </citation>
    <scope>NUCLEOTIDE SEQUENCE [LARGE SCALE GENOMIC DNA]</scope>
    <source>
        <strain evidence="1 2">IMCC3088</strain>
    </source>
</reference>
<evidence type="ECO:0000313" key="1">
    <source>
        <dbReference type="EMBL" id="EGG28500.1"/>
    </source>
</evidence>
<keyword evidence="2" id="KW-1185">Reference proteome</keyword>
<comment type="caution">
    <text evidence="1">The sequence shown here is derived from an EMBL/GenBank/DDBJ whole genome shotgun (WGS) entry which is preliminary data.</text>
</comment>
<proteinExistence type="predicted"/>
<sequence>MRANLNKTFIQGAKRELKYQADLVAAIKAGKATPERPKVESGYQVISSSVGKLITYVPIHHAQKMYDLGGKYQTTELSIGQVFEEAASIANEVTNDLKFTSKIELLEFLRQESDNEAEPTLS</sequence>
<dbReference type="AlphaFoldDB" id="F3L586"/>
<gene>
    <name evidence="1" type="ORF">IMCC3088_17</name>
</gene>
<name>F3L586_9GAMM</name>
<dbReference type="STRING" id="2518989.IMCC3088_17"/>
<protein>
    <submittedName>
        <fullName evidence="1">Uncharacterized protein</fullName>
    </submittedName>
</protein>
<dbReference type="EMBL" id="AEIG01000100">
    <property type="protein sequence ID" value="EGG28500.1"/>
    <property type="molecule type" value="Genomic_DNA"/>
</dbReference>
<dbReference type="Proteomes" id="UP000005615">
    <property type="component" value="Unassembled WGS sequence"/>
</dbReference>